<organism evidence="1 2">
    <name type="scientific">Geodermatophilus sabuli</name>
    <dbReference type="NCBI Taxonomy" id="1564158"/>
    <lineage>
        <taxon>Bacteria</taxon>
        <taxon>Bacillati</taxon>
        <taxon>Actinomycetota</taxon>
        <taxon>Actinomycetes</taxon>
        <taxon>Geodermatophilales</taxon>
        <taxon>Geodermatophilaceae</taxon>
        <taxon>Geodermatophilus</taxon>
    </lineage>
</organism>
<dbReference type="Proteomes" id="UP000219514">
    <property type="component" value="Unassembled WGS sequence"/>
</dbReference>
<evidence type="ECO:0000313" key="1">
    <source>
        <dbReference type="EMBL" id="SNX96850.1"/>
    </source>
</evidence>
<reference evidence="1 2" key="1">
    <citation type="submission" date="2017-09" db="EMBL/GenBank/DDBJ databases">
        <authorList>
            <person name="Ehlers B."/>
            <person name="Leendertz F.H."/>
        </authorList>
    </citation>
    <scope>NUCLEOTIDE SEQUENCE [LARGE SCALE GENOMIC DNA]</scope>
    <source>
        <strain evidence="1 2">DSM 46844</strain>
    </source>
</reference>
<gene>
    <name evidence="1" type="ORF">SAMN06893097_105190</name>
</gene>
<sequence>MAHLAWGLLCLAAAVVALSTLHGWVLVAVVLGLVAGHGAGAPLLFQRQLRGLLGPLDPDL</sequence>
<proteinExistence type="predicted"/>
<protein>
    <submittedName>
        <fullName evidence="1">Uncharacterized protein</fullName>
    </submittedName>
</protein>
<dbReference type="EMBL" id="OBDO01000005">
    <property type="protein sequence ID" value="SNX96850.1"/>
    <property type="molecule type" value="Genomic_DNA"/>
</dbReference>
<keyword evidence="2" id="KW-1185">Reference proteome</keyword>
<accession>A0A285ECY0</accession>
<dbReference type="RefSeq" id="WP_143426633.1">
    <property type="nucleotide sequence ID" value="NZ_JACHXB010000001.1"/>
</dbReference>
<dbReference type="AlphaFoldDB" id="A0A285ECY0"/>
<name>A0A285ECY0_9ACTN</name>
<evidence type="ECO:0000313" key="2">
    <source>
        <dbReference type="Proteomes" id="UP000219514"/>
    </source>
</evidence>